<dbReference type="InterPro" id="IPR057678">
    <property type="entry name" value="DUF7918"/>
</dbReference>
<proteinExistence type="predicted"/>
<evidence type="ECO:0000313" key="4">
    <source>
        <dbReference type="Proteomes" id="UP001362999"/>
    </source>
</evidence>
<dbReference type="AlphaFoldDB" id="A0AAW0AAF0"/>
<evidence type="ECO:0000259" key="2">
    <source>
        <dbReference type="Pfam" id="PF25534"/>
    </source>
</evidence>
<evidence type="ECO:0000256" key="1">
    <source>
        <dbReference type="SAM" id="MobiDB-lite"/>
    </source>
</evidence>
<feature type="compositionally biased region" description="Basic and acidic residues" evidence="1">
    <location>
        <begin position="225"/>
        <end position="239"/>
    </location>
</feature>
<dbReference type="PANTHER" id="PTHR36223:SF1">
    <property type="entry name" value="TRANSCRIPTION ELONGATION FACTOR EAF N-TERMINAL DOMAIN-CONTAINING PROTEIN"/>
    <property type="match status" value="1"/>
</dbReference>
<accession>A0AAW0AAF0</accession>
<dbReference type="PANTHER" id="PTHR36223">
    <property type="entry name" value="BETA-LACTAMASE-TYPE TRANSPEPTIDASE FOLD DOMAIN CONTAINING PROTEIN"/>
    <property type="match status" value="1"/>
</dbReference>
<dbReference type="Proteomes" id="UP001362999">
    <property type="component" value="Unassembled WGS sequence"/>
</dbReference>
<organism evidence="3 4">
    <name type="scientific">Favolaschia claudopus</name>
    <dbReference type="NCBI Taxonomy" id="2862362"/>
    <lineage>
        <taxon>Eukaryota</taxon>
        <taxon>Fungi</taxon>
        <taxon>Dikarya</taxon>
        <taxon>Basidiomycota</taxon>
        <taxon>Agaricomycotina</taxon>
        <taxon>Agaricomycetes</taxon>
        <taxon>Agaricomycetidae</taxon>
        <taxon>Agaricales</taxon>
        <taxon>Marasmiineae</taxon>
        <taxon>Mycenaceae</taxon>
        <taxon>Favolaschia</taxon>
    </lineage>
</organism>
<evidence type="ECO:0000313" key="3">
    <source>
        <dbReference type="EMBL" id="KAK7005971.1"/>
    </source>
</evidence>
<feature type="domain" description="DUF7918" evidence="2">
    <location>
        <begin position="16"/>
        <end position="211"/>
    </location>
</feature>
<reference evidence="3 4" key="1">
    <citation type="journal article" date="2024" name="J Genomics">
        <title>Draft genome sequencing and assembly of Favolaschia claudopus CIRM-BRFM 2984 isolated from oak limbs.</title>
        <authorList>
            <person name="Navarro D."/>
            <person name="Drula E."/>
            <person name="Chaduli D."/>
            <person name="Cazenave R."/>
            <person name="Ahrendt S."/>
            <person name="Wang J."/>
            <person name="Lipzen A."/>
            <person name="Daum C."/>
            <person name="Barry K."/>
            <person name="Grigoriev I.V."/>
            <person name="Favel A."/>
            <person name="Rosso M.N."/>
            <person name="Martin F."/>
        </authorList>
    </citation>
    <scope>NUCLEOTIDE SEQUENCE [LARGE SCALE GENOMIC DNA]</scope>
    <source>
        <strain evidence="3 4">CIRM-BRFM 2984</strain>
    </source>
</reference>
<comment type="caution">
    <text evidence="3">The sequence shown here is derived from an EMBL/GenBank/DDBJ whole genome shotgun (WGS) entry which is preliminary data.</text>
</comment>
<dbReference type="EMBL" id="JAWWNJ010000077">
    <property type="protein sequence ID" value="KAK7005971.1"/>
    <property type="molecule type" value="Genomic_DNA"/>
</dbReference>
<protein>
    <recommendedName>
        <fullName evidence="2">DUF7918 domain-containing protein</fullName>
    </recommendedName>
</protein>
<sequence>MLNFHGFSAWVCVEGVKGEGTSEYDIEVSEVDKTVTCWIASELGKNFSVHWKSSPFHSDTAGYVKMDGTSCATRLIRAHHLPQETSADGVIDGQTLKRFTFSSLSLTDDDAYLGAPSQTLPDLGVIDICICPVRAAAKTHFSSGHQTNLSALKVHERSKKAVTQQVTLSKAEPLAQPRGFVDITRTGPDLVKFRFKYRPIDVLRANGIAPQAPKAKAPASPPTETQKENKPLVKHEKKDAKKSKVKREAEEDVIDLTQDTSRPKKKVKLENFVQGEVIDLT</sequence>
<keyword evidence="4" id="KW-1185">Reference proteome</keyword>
<gene>
    <name evidence="3" type="ORF">R3P38DRAFT_3040642</name>
</gene>
<feature type="compositionally biased region" description="Low complexity" evidence="1">
    <location>
        <begin position="209"/>
        <end position="218"/>
    </location>
</feature>
<dbReference type="Pfam" id="PF25534">
    <property type="entry name" value="DUF7918"/>
    <property type="match status" value="1"/>
</dbReference>
<name>A0AAW0AAF0_9AGAR</name>
<feature type="region of interest" description="Disordered" evidence="1">
    <location>
        <begin position="208"/>
        <end position="266"/>
    </location>
</feature>